<evidence type="ECO:0000256" key="2">
    <source>
        <dbReference type="SAM" id="Phobius"/>
    </source>
</evidence>
<name>A0A0G0JFM7_9BACT</name>
<feature type="transmembrane region" description="Helical" evidence="2">
    <location>
        <begin position="12"/>
        <end position="30"/>
    </location>
</feature>
<keyword evidence="4" id="KW-0413">Isomerase</keyword>
<dbReference type="AlphaFoldDB" id="A0A0G0JFM7"/>
<dbReference type="Proteomes" id="UP000034852">
    <property type="component" value="Unassembled WGS sequence"/>
</dbReference>
<dbReference type="PANTHER" id="PTHR13887">
    <property type="entry name" value="GLUTATHIONE S-TRANSFERASE KAPPA"/>
    <property type="match status" value="1"/>
</dbReference>
<dbReference type="InterPro" id="IPR036249">
    <property type="entry name" value="Thioredoxin-like_sf"/>
</dbReference>
<reference evidence="4 5" key="1">
    <citation type="journal article" date="2015" name="Nature">
        <title>rRNA introns, odd ribosomes, and small enigmatic genomes across a large radiation of phyla.</title>
        <authorList>
            <person name="Brown C.T."/>
            <person name="Hug L.A."/>
            <person name="Thomas B.C."/>
            <person name="Sharon I."/>
            <person name="Castelle C.J."/>
            <person name="Singh A."/>
            <person name="Wilkins M.J."/>
            <person name="Williams K.H."/>
            <person name="Banfield J.F."/>
        </authorList>
    </citation>
    <scope>NUCLEOTIDE SEQUENCE [LARGE SCALE GENOMIC DNA]</scope>
</reference>
<evidence type="ECO:0000313" key="4">
    <source>
        <dbReference type="EMBL" id="KKQ35559.1"/>
    </source>
</evidence>
<comment type="similarity">
    <text evidence="1">Belongs to the thioredoxin family. DsbA subfamily.</text>
</comment>
<keyword evidence="2" id="KW-0812">Transmembrane</keyword>
<dbReference type="PANTHER" id="PTHR13887:SF55">
    <property type="entry name" value="SLR0313 PROTEIN"/>
    <property type="match status" value="1"/>
</dbReference>
<dbReference type="EMBL" id="LBTH01000022">
    <property type="protein sequence ID" value="KKQ35559.1"/>
    <property type="molecule type" value="Genomic_DNA"/>
</dbReference>
<evidence type="ECO:0000256" key="1">
    <source>
        <dbReference type="ARBA" id="ARBA00005791"/>
    </source>
</evidence>
<dbReference type="GO" id="GO:0016853">
    <property type="term" value="F:isomerase activity"/>
    <property type="evidence" value="ECO:0007669"/>
    <property type="project" value="UniProtKB-KW"/>
</dbReference>
<dbReference type="SUPFAM" id="SSF52833">
    <property type="entry name" value="Thioredoxin-like"/>
    <property type="match status" value="1"/>
</dbReference>
<dbReference type="Pfam" id="PF13462">
    <property type="entry name" value="Thioredoxin_4"/>
    <property type="match status" value="1"/>
</dbReference>
<comment type="caution">
    <text evidence="4">The sequence shown here is derived from an EMBL/GenBank/DDBJ whole genome shotgun (WGS) entry which is preliminary data.</text>
</comment>
<dbReference type="PROSITE" id="PS51352">
    <property type="entry name" value="THIOREDOXIN_2"/>
    <property type="match status" value="1"/>
</dbReference>
<keyword evidence="2" id="KW-0472">Membrane</keyword>
<sequence>MQGIKDNPNLPLIVTILLTVLLLVGGIVVLSKNEKKPLPEGEKEQRLVRDDSNIAGLEDSKVVFVEFSDFQCPACANIYPETKKVQETYSDRVKFVYRHYPLESIHPLAQTAAEASEAAAVQDKFWEFHDKLFESQVEWSSLSKEQAKEKFADYAKEIGITDLEKFKTELDNGTYTDKVNRDQEDGDVLDIAGTPTIFINGEQVSTTSYEGMSEIIEEELNK</sequence>
<evidence type="ECO:0000259" key="3">
    <source>
        <dbReference type="PROSITE" id="PS51352"/>
    </source>
</evidence>
<proteinExistence type="inferred from homology"/>
<accession>A0A0G0JFM7</accession>
<feature type="domain" description="Thioredoxin" evidence="3">
    <location>
        <begin position="32"/>
        <end position="221"/>
    </location>
</feature>
<protein>
    <submittedName>
        <fullName evidence="4">Protein-disulfide isomerase</fullName>
    </submittedName>
</protein>
<organism evidence="4 5">
    <name type="scientific">candidate division WS6 bacterium GW2011_GWA2_37_6</name>
    <dbReference type="NCBI Taxonomy" id="1619087"/>
    <lineage>
        <taxon>Bacteria</taxon>
        <taxon>Candidatus Dojkabacteria</taxon>
    </lineage>
</organism>
<keyword evidence="2" id="KW-1133">Transmembrane helix</keyword>
<dbReference type="InterPro" id="IPR013766">
    <property type="entry name" value="Thioredoxin_domain"/>
</dbReference>
<dbReference type="InterPro" id="IPR012336">
    <property type="entry name" value="Thioredoxin-like_fold"/>
</dbReference>
<evidence type="ECO:0000313" key="5">
    <source>
        <dbReference type="Proteomes" id="UP000034852"/>
    </source>
</evidence>
<gene>
    <name evidence="4" type="ORF">US52_C0022G0008</name>
</gene>
<dbReference type="Gene3D" id="3.40.30.10">
    <property type="entry name" value="Glutaredoxin"/>
    <property type="match status" value="1"/>
</dbReference>